<name>A0AAE1DG77_9GAST</name>
<sequence>MSIDNVVVLYIISAPFWPNLSNQENTTFDLVSLAIVLCSFLSMGLIMIPEIKEILQHSKRDGQMVKSLTASLVSRKEEERHQRNLNENEQLKKQIAEWTCSRPCHVSHLHRLRLHATHLRFSQCYASNASCNRFGDGDDLLGSVCLEVCKDIYSQSHDSSIENKSEVRK</sequence>
<evidence type="ECO:0000256" key="1">
    <source>
        <dbReference type="SAM" id="Phobius"/>
    </source>
</evidence>
<dbReference type="EMBL" id="JAWDGP010003930">
    <property type="protein sequence ID" value="KAK3769396.1"/>
    <property type="molecule type" value="Genomic_DNA"/>
</dbReference>
<organism evidence="2 3">
    <name type="scientific">Elysia crispata</name>
    <name type="common">lettuce slug</name>
    <dbReference type="NCBI Taxonomy" id="231223"/>
    <lineage>
        <taxon>Eukaryota</taxon>
        <taxon>Metazoa</taxon>
        <taxon>Spiralia</taxon>
        <taxon>Lophotrochozoa</taxon>
        <taxon>Mollusca</taxon>
        <taxon>Gastropoda</taxon>
        <taxon>Heterobranchia</taxon>
        <taxon>Euthyneura</taxon>
        <taxon>Panpulmonata</taxon>
        <taxon>Sacoglossa</taxon>
        <taxon>Placobranchoidea</taxon>
        <taxon>Plakobranchidae</taxon>
        <taxon>Elysia</taxon>
    </lineage>
</organism>
<protein>
    <submittedName>
        <fullName evidence="2">Uncharacterized protein</fullName>
    </submittedName>
</protein>
<evidence type="ECO:0000313" key="3">
    <source>
        <dbReference type="Proteomes" id="UP001283361"/>
    </source>
</evidence>
<accession>A0AAE1DG77</accession>
<dbReference type="Proteomes" id="UP001283361">
    <property type="component" value="Unassembled WGS sequence"/>
</dbReference>
<keyword evidence="1" id="KW-0812">Transmembrane</keyword>
<comment type="caution">
    <text evidence="2">The sequence shown here is derived from an EMBL/GenBank/DDBJ whole genome shotgun (WGS) entry which is preliminary data.</text>
</comment>
<feature type="transmembrane region" description="Helical" evidence="1">
    <location>
        <begin position="30"/>
        <end position="48"/>
    </location>
</feature>
<keyword evidence="1" id="KW-0472">Membrane</keyword>
<evidence type="ECO:0000313" key="2">
    <source>
        <dbReference type="EMBL" id="KAK3769396.1"/>
    </source>
</evidence>
<keyword evidence="3" id="KW-1185">Reference proteome</keyword>
<reference evidence="2" key="1">
    <citation type="journal article" date="2023" name="G3 (Bethesda)">
        <title>A reference genome for the long-term kleptoplast-retaining sea slug Elysia crispata morphotype clarki.</title>
        <authorList>
            <person name="Eastman K.E."/>
            <person name="Pendleton A.L."/>
            <person name="Shaikh M.A."/>
            <person name="Suttiyut T."/>
            <person name="Ogas R."/>
            <person name="Tomko P."/>
            <person name="Gavelis G."/>
            <person name="Widhalm J.R."/>
            <person name="Wisecaver J.H."/>
        </authorList>
    </citation>
    <scope>NUCLEOTIDE SEQUENCE</scope>
    <source>
        <strain evidence="2">ECLA1</strain>
    </source>
</reference>
<keyword evidence="1" id="KW-1133">Transmembrane helix</keyword>
<gene>
    <name evidence="2" type="ORF">RRG08_009548</name>
</gene>
<dbReference type="AlphaFoldDB" id="A0AAE1DG77"/>
<proteinExistence type="predicted"/>